<gene>
    <name evidence="5" type="ORF">CALMAC_LOCUS20319</name>
</gene>
<feature type="compositionally biased region" description="Basic and acidic residues" evidence="3">
    <location>
        <begin position="129"/>
        <end position="147"/>
    </location>
</feature>
<dbReference type="Pfam" id="PF08159">
    <property type="entry name" value="NUC153"/>
    <property type="match status" value="1"/>
</dbReference>
<dbReference type="InterPro" id="IPR039754">
    <property type="entry name" value="Esf1"/>
</dbReference>
<evidence type="ECO:0000313" key="6">
    <source>
        <dbReference type="Proteomes" id="UP000410492"/>
    </source>
</evidence>
<dbReference type="GO" id="GO:0003723">
    <property type="term" value="F:RNA binding"/>
    <property type="evidence" value="ECO:0007669"/>
    <property type="project" value="TreeGrafter"/>
</dbReference>
<dbReference type="InterPro" id="IPR012580">
    <property type="entry name" value="NUC153"/>
</dbReference>
<dbReference type="Proteomes" id="UP000410492">
    <property type="component" value="Unassembled WGS sequence"/>
</dbReference>
<evidence type="ECO:0000256" key="1">
    <source>
        <dbReference type="ARBA" id="ARBA00004604"/>
    </source>
</evidence>
<feature type="region of interest" description="Disordered" evidence="3">
    <location>
        <begin position="129"/>
        <end position="278"/>
    </location>
</feature>
<evidence type="ECO:0000313" key="5">
    <source>
        <dbReference type="EMBL" id="VEN63511.1"/>
    </source>
</evidence>
<dbReference type="AlphaFoldDB" id="A0A653DW03"/>
<evidence type="ECO:0000256" key="2">
    <source>
        <dbReference type="ARBA" id="ARBA00023242"/>
    </source>
</evidence>
<accession>A0A653DW03</accession>
<organism evidence="5 6">
    <name type="scientific">Callosobruchus maculatus</name>
    <name type="common">Southern cowpea weevil</name>
    <name type="synonym">Pulse bruchid</name>
    <dbReference type="NCBI Taxonomy" id="64391"/>
    <lineage>
        <taxon>Eukaryota</taxon>
        <taxon>Metazoa</taxon>
        <taxon>Ecdysozoa</taxon>
        <taxon>Arthropoda</taxon>
        <taxon>Hexapoda</taxon>
        <taxon>Insecta</taxon>
        <taxon>Pterygota</taxon>
        <taxon>Neoptera</taxon>
        <taxon>Endopterygota</taxon>
        <taxon>Coleoptera</taxon>
        <taxon>Polyphaga</taxon>
        <taxon>Cucujiformia</taxon>
        <taxon>Chrysomeloidea</taxon>
        <taxon>Chrysomelidae</taxon>
        <taxon>Bruchinae</taxon>
        <taxon>Bruchini</taxon>
        <taxon>Callosobruchus</taxon>
    </lineage>
</organism>
<feature type="compositionally biased region" description="Acidic residues" evidence="3">
    <location>
        <begin position="78"/>
        <end position="95"/>
    </location>
</feature>
<dbReference type="EMBL" id="CAACVG010014686">
    <property type="protein sequence ID" value="VEN63511.1"/>
    <property type="molecule type" value="Genomic_DNA"/>
</dbReference>
<feature type="region of interest" description="Disordered" evidence="3">
    <location>
        <begin position="57"/>
        <end position="97"/>
    </location>
</feature>
<dbReference type="PANTHER" id="PTHR12202">
    <property type="entry name" value="ESF1 HOMOLOG"/>
    <property type="match status" value="1"/>
</dbReference>
<name>A0A653DW03_CALMS</name>
<keyword evidence="2" id="KW-0539">Nucleus</keyword>
<dbReference type="GO" id="GO:0006364">
    <property type="term" value="P:rRNA processing"/>
    <property type="evidence" value="ECO:0007669"/>
    <property type="project" value="InterPro"/>
</dbReference>
<evidence type="ECO:0000259" key="4">
    <source>
        <dbReference type="Pfam" id="PF08159"/>
    </source>
</evidence>
<proteinExistence type="predicted"/>
<evidence type="ECO:0000256" key="3">
    <source>
        <dbReference type="SAM" id="MobiDB-lite"/>
    </source>
</evidence>
<dbReference type="GO" id="GO:0005730">
    <property type="term" value="C:nucleolus"/>
    <property type="evidence" value="ECO:0007669"/>
    <property type="project" value="UniProtKB-SubCell"/>
</dbReference>
<protein>
    <recommendedName>
        <fullName evidence="4">NUC153 domain-containing protein</fullName>
    </recommendedName>
</protein>
<reference evidence="5 6" key="1">
    <citation type="submission" date="2019-01" db="EMBL/GenBank/DDBJ databases">
        <authorList>
            <person name="Sayadi A."/>
        </authorList>
    </citation>
    <scope>NUCLEOTIDE SEQUENCE [LARGE SCALE GENOMIC DNA]</scope>
</reference>
<dbReference type="PANTHER" id="PTHR12202:SF0">
    <property type="entry name" value="ESF1 HOMOLOG"/>
    <property type="match status" value="1"/>
</dbReference>
<sequence length="361" mass="41983">MEFDDEPKEICDKLPELNKYQPRFFANSALQQAKVNLTWDETNPDRIEVVEKLSSGKVDDISEGDLQNYLASSSGSEAESEEENDASNSDGEDCNPVDKYKALLKVIEDKEKSEKDKVEMEISWGIDLKEKTEKLAKEKQSKAEEKTPFQQYLDKRKEKKKEKRKQRKQNAGKDSGDDDSDMPSDIDMDDPYFAEEFNKAEFRKPKKRQTSVAEQEDEEDEQKKAELELLLMNEDDNKKHFSLKRIQDSENDSKSRKKRRKKNKTEDDSTQSDDFQVNVEDPRFSAIFTSHHYNIDPTDPHYKKTKGMETLINEKIKRRVDNHQVKNDAMKPHIEGTKDAELRALVKSVKRKAANTFKSKK</sequence>
<feature type="compositionally biased region" description="Acidic residues" evidence="3">
    <location>
        <begin position="176"/>
        <end position="193"/>
    </location>
</feature>
<keyword evidence="6" id="KW-1185">Reference proteome</keyword>
<feature type="compositionally biased region" description="Basic and acidic residues" evidence="3">
    <location>
        <begin position="235"/>
        <end position="254"/>
    </location>
</feature>
<feature type="compositionally biased region" description="Basic residues" evidence="3">
    <location>
        <begin position="157"/>
        <end position="170"/>
    </location>
</feature>
<comment type="subcellular location">
    <subcellularLocation>
        <location evidence="1">Nucleus</location>
        <location evidence="1">Nucleolus</location>
    </subcellularLocation>
</comment>
<feature type="domain" description="NUC153" evidence="4">
    <location>
        <begin position="281"/>
        <end position="309"/>
    </location>
</feature>
<dbReference type="OrthoDB" id="431825at2759"/>